<dbReference type="InterPro" id="IPR007650">
    <property type="entry name" value="Zf-FLZ_dom"/>
</dbReference>
<proteinExistence type="inferred from homology"/>
<protein>
    <recommendedName>
        <fullName evidence="6">FLZ-type domain-containing protein</fullName>
    </recommendedName>
</protein>
<evidence type="ECO:0000256" key="3">
    <source>
        <dbReference type="ARBA" id="ARBA00022771"/>
    </source>
</evidence>
<reference evidence="7 8" key="1">
    <citation type="submission" date="2024-08" db="EMBL/GenBank/DDBJ databases">
        <title>Insights into the chromosomal genome structure of Flemingia macrophylla.</title>
        <authorList>
            <person name="Ding Y."/>
            <person name="Zhao Y."/>
            <person name="Bi W."/>
            <person name="Wu M."/>
            <person name="Zhao G."/>
            <person name="Gong Y."/>
            <person name="Li W."/>
            <person name="Zhang P."/>
        </authorList>
    </citation>
    <scope>NUCLEOTIDE SEQUENCE [LARGE SCALE GENOMIC DNA]</scope>
    <source>
        <strain evidence="7">DYQJB</strain>
        <tissue evidence="7">Leaf</tissue>
    </source>
</reference>
<feature type="zinc finger region" description="FLZ-type" evidence="4">
    <location>
        <begin position="69"/>
        <end position="160"/>
    </location>
</feature>
<evidence type="ECO:0000313" key="7">
    <source>
        <dbReference type="EMBL" id="KAL2321398.1"/>
    </source>
</evidence>
<evidence type="ECO:0000256" key="2">
    <source>
        <dbReference type="ARBA" id="ARBA00022723"/>
    </source>
</evidence>
<dbReference type="GO" id="GO:0008270">
    <property type="term" value="F:zinc ion binding"/>
    <property type="evidence" value="ECO:0007669"/>
    <property type="project" value="UniProtKB-KW"/>
</dbReference>
<gene>
    <name evidence="7" type="ORF">Fmac_030367</name>
</gene>
<keyword evidence="5" id="KW-1133">Transmembrane helix</keyword>
<accession>A0ABD1LD81</accession>
<dbReference type="PANTHER" id="PTHR47208">
    <property type="entry name" value="OS02G0174800 PROTEIN"/>
    <property type="match status" value="1"/>
</dbReference>
<feature type="transmembrane region" description="Helical" evidence="5">
    <location>
        <begin position="12"/>
        <end position="29"/>
    </location>
</feature>
<name>A0ABD1LD81_9FABA</name>
<feature type="transmembrane region" description="Helical" evidence="5">
    <location>
        <begin position="86"/>
        <end position="104"/>
    </location>
</feature>
<evidence type="ECO:0000256" key="5">
    <source>
        <dbReference type="SAM" id="Phobius"/>
    </source>
</evidence>
<feature type="domain" description="FLZ-type" evidence="6">
    <location>
        <begin position="69"/>
        <end position="160"/>
    </location>
</feature>
<keyword evidence="2" id="KW-0479">Metal-binding</keyword>
<comment type="similarity">
    <text evidence="1">Belongs to the FLZ family.</text>
</comment>
<evidence type="ECO:0000256" key="4">
    <source>
        <dbReference type="PROSITE-ProRule" id="PRU01131"/>
    </source>
</evidence>
<dbReference type="PANTHER" id="PTHR47208:SF1">
    <property type="entry name" value="OS02G0174800 PROTEIN"/>
    <property type="match status" value="1"/>
</dbReference>
<dbReference type="AlphaFoldDB" id="A0ABD1LD81"/>
<dbReference type="Pfam" id="PF04570">
    <property type="entry name" value="zf-FLZ"/>
    <property type="match status" value="2"/>
</dbReference>
<comment type="caution">
    <text evidence="7">The sequence shown here is derived from an EMBL/GenBank/DDBJ whole genome shotgun (WGS) entry which is preliminary data.</text>
</comment>
<evidence type="ECO:0000256" key="1">
    <source>
        <dbReference type="ARBA" id="ARBA00009374"/>
    </source>
</evidence>
<sequence>MENSNYTSRNWMFLERGVVGLGIVAAMTMTKTKTKINVVSSAKPAANFRGIFYASSLTIGTQSLFPSPHFLSTCNLCDKHLHGVDIFIYSWAINLLVAVGLRVIQSKAKGDIVLHMVPLVSLHSMWFCSDNGILPIYIGEKAYCSAQCRETHIRNDDDLQHKCRSRSSSSVMKPLVVHNSVRLPILAA</sequence>
<keyword evidence="5" id="KW-0812">Transmembrane</keyword>
<organism evidence="7 8">
    <name type="scientific">Flemingia macrophylla</name>
    <dbReference type="NCBI Taxonomy" id="520843"/>
    <lineage>
        <taxon>Eukaryota</taxon>
        <taxon>Viridiplantae</taxon>
        <taxon>Streptophyta</taxon>
        <taxon>Embryophyta</taxon>
        <taxon>Tracheophyta</taxon>
        <taxon>Spermatophyta</taxon>
        <taxon>Magnoliopsida</taxon>
        <taxon>eudicotyledons</taxon>
        <taxon>Gunneridae</taxon>
        <taxon>Pentapetalae</taxon>
        <taxon>rosids</taxon>
        <taxon>fabids</taxon>
        <taxon>Fabales</taxon>
        <taxon>Fabaceae</taxon>
        <taxon>Papilionoideae</taxon>
        <taxon>50 kb inversion clade</taxon>
        <taxon>NPAAA clade</taxon>
        <taxon>indigoferoid/millettioid clade</taxon>
        <taxon>Phaseoleae</taxon>
        <taxon>Flemingia</taxon>
    </lineage>
</organism>
<dbReference type="Proteomes" id="UP001603857">
    <property type="component" value="Unassembled WGS sequence"/>
</dbReference>
<evidence type="ECO:0000259" key="6">
    <source>
        <dbReference type="PROSITE" id="PS51795"/>
    </source>
</evidence>
<evidence type="ECO:0000313" key="8">
    <source>
        <dbReference type="Proteomes" id="UP001603857"/>
    </source>
</evidence>
<keyword evidence="3" id="KW-0862">Zinc</keyword>
<keyword evidence="5" id="KW-0472">Membrane</keyword>
<dbReference type="InterPro" id="IPR044604">
    <property type="entry name" value="FLZ12/13/14"/>
</dbReference>
<keyword evidence="8" id="KW-1185">Reference proteome</keyword>
<keyword evidence="3" id="KW-0863">Zinc-finger</keyword>
<dbReference type="PROSITE" id="PS51795">
    <property type="entry name" value="ZF_FLZ"/>
    <property type="match status" value="1"/>
</dbReference>
<dbReference type="EMBL" id="JBGMDY010000010">
    <property type="protein sequence ID" value="KAL2321398.1"/>
    <property type="molecule type" value="Genomic_DNA"/>
</dbReference>